<reference evidence="2" key="1">
    <citation type="journal article" date="2015" name="Nature">
        <title>Complex archaea that bridge the gap between prokaryotes and eukaryotes.</title>
        <authorList>
            <person name="Spang A."/>
            <person name="Saw J.H."/>
            <person name="Jorgensen S.L."/>
            <person name="Zaremba-Niedzwiedzka K."/>
            <person name="Martijn J."/>
            <person name="Lind A.E."/>
            <person name="van Eijk R."/>
            <person name="Schleper C."/>
            <person name="Guy L."/>
            <person name="Ettema T.J."/>
        </authorList>
    </citation>
    <scope>NUCLEOTIDE SEQUENCE</scope>
</reference>
<name>A0A0F9A620_9ZZZZ</name>
<feature type="non-terminal residue" evidence="2">
    <location>
        <position position="105"/>
    </location>
</feature>
<evidence type="ECO:0000259" key="1">
    <source>
        <dbReference type="Pfam" id="PF22483"/>
    </source>
</evidence>
<dbReference type="InterPro" id="IPR054353">
    <property type="entry name" value="IstA-like_C"/>
</dbReference>
<gene>
    <name evidence="2" type="ORF">LCGC14_2952360</name>
</gene>
<evidence type="ECO:0000313" key="2">
    <source>
        <dbReference type="EMBL" id="KKK67611.1"/>
    </source>
</evidence>
<dbReference type="AlphaFoldDB" id="A0A0F9A620"/>
<protein>
    <recommendedName>
        <fullName evidence="1">Transposase for insertion sequence element IS21-like C-terminal domain-containing protein</fullName>
    </recommendedName>
</protein>
<dbReference type="PANTHER" id="PTHR35004:SF7">
    <property type="entry name" value="INTEGRASE PROTEIN"/>
    <property type="match status" value="1"/>
</dbReference>
<organism evidence="2">
    <name type="scientific">marine sediment metagenome</name>
    <dbReference type="NCBI Taxonomy" id="412755"/>
    <lineage>
        <taxon>unclassified sequences</taxon>
        <taxon>metagenomes</taxon>
        <taxon>ecological metagenomes</taxon>
    </lineage>
</organism>
<comment type="caution">
    <text evidence="2">The sequence shown here is derived from an EMBL/GenBank/DDBJ whole genome shotgun (WGS) entry which is preliminary data.</text>
</comment>
<accession>A0A0F9A620</accession>
<proteinExistence type="predicted"/>
<dbReference type="EMBL" id="LAZR01059525">
    <property type="protein sequence ID" value="KKK67611.1"/>
    <property type="molecule type" value="Genomic_DNA"/>
</dbReference>
<dbReference type="PANTHER" id="PTHR35004">
    <property type="entry name" value="TRANSPOSASE RV3428C-RELATED"/>
    <property type="match status" value="1"/>
</dbReference>
<feature type="domain" description="Transposase for insertion sequence element IS21-like C-terminal" evidence="1">
    <location>
        <begin position="40"/>
        <end position="104"/>
    </location>
</feature>
<dbReference type="Pfam" id="PF22483">
    <property type="entry name" value="Mu-transpos_C_2"/>
    <property type="match status" value="1"/>
</dbReference>
<sequence length="105" mass="12230">MWWMREVADVRIHGTTGERPIDRFQKEEAAALHPLDGRPPFCQIQEVRRIVHNDCCVDIGTNRYSVPWKYIKEEVTVQVVAEEVIISQGPIEIARHHLCLGQREQ</sequence>